<organism evidence="1 2">
    <name type="scientific">Calocera viscosa (strain TUFC12733)</name>
    <dbReference type="NCBI Taxonomy" id="1330018"/>
    <lineage>
        <taxon>Eukaryota</taxon>
        <taxon>Fungi</taxon>
        <taxon>Dikarya</taxon>
        <taxon>Basidiomycota</taxon>
        <taxon>Agaricomycotina</taxon>
        <taxon>Dacrymycetes</taxon>
        <taxon>Dacrymycetales</taxon>
        <taxon>Dacrymycetaceae</taxon>
        <taxon>Calocera</taxon>
    </lineage>
</organism>
<dbReference type="Proteomes" id="UP000076738">
    <property type="component" value="Unassembled WGS sequence"/>
</dbReference>
<proteinExistence type="predicted"/>
<sequence>KANIHLSVDEVKKLDSIMLAAYDLWAGNSPWEDGFFRSHDAFSVTLKFGQDNPIAATREAWENFQTTWERLYAFPKIGRFVCALATVQCVKTADGTECAVLCHYDRLKEAFAGSGRNGPTFYPLGFTKVGCNAQANCLPNYFAGILTEINNKHSARILNAEGEEVQGPPVGQCIKFQGYSAQKKVYRNSSAEHEIGGGLDAAVLGACGSGGANDEKIKRHMRALEVQSSYDKTASRITQGTGSLGLRSEMELVIYPERLREEDRTGSFVVRKLLKPMSAVYFKPETATPFQASLLVLRPGVYPSLLLDAGYYWAKRARRLWKMAMKITKNGVLYCPWYLVEEIAICLRNAAFAQTGDMRLLSSTVHKAASLWDTIRTNGIPTMHPLFWPNGPTGRISAEQWPKPPSGGVRASVAYSAIQFHFGKEAADMYRRRFEMEFQMDMIEQSGTSNGTQLRHVAAVQIFEVYQQDIQNKTRAATMSLLKKEKDALEKIIDPAGRSALERTILRRKTALIAWEGEGYPLDKQRGYSFITRMLSTASGLVPNFPVSASHPKVQSTLLVERLLKMAQGQLTPGAPLFGKRMMNPKAVTETAIERLTRGFPVQIHAEQLQWMAEEMCKTLARANIDIIPWTATHGQWANASHWTWIGHALPSKQGEAEYLPHDEEDAEELRLQTQRQKDNPSPHGWSATVPNALWSIDIHRTTISSEMHNGFEQLGKAGGKKTNGMNYKGLYEHLLHLFERDITTPVHRYILFCATLLCKIFPRHQYQVSNPNAPYATVADGNKIIRAMVMIPATKKTGTGHVRIMSASFIAWVTYNLYEQQGFVKQRFGIEEGLICSMVEDANKKTADHAVYWGLFAAWGFHSLRSTIPSLNPLALYTHKPL</sequence>
<evidence type="ECO:0000313" key="2">
    <source>
        <dbReference type="Proteomes" id="UP000076738"/>
    </source>
</evidence>
<dbReference type="OrthoDB" id="2736611at2759"/>
<dbReference type="AlphaFoldDB" id="A0A167G8L1"/>
<reference evidence="1 2" key="1">
    <citation type="journal article" date="2016" name="Mol. Biol. Evol.">
        <title>Comparative Genomics of Early-Diverging Mushroom-Forming Fungi Provides Insights into the Origins of Lignocellulose Decay Capabilities.</title>
        <authorList>
            <person name="Nagy L.G."/>
            <person name="Riley R."/>
            <person name="Tritt A."/>
            <person name="Adam C."/>
            <person name="Daum C."/>
            <person name="Floudas D."/>
            <person name="Sun H."/>
            <person name="Yadav J.S."/>
            <person name="Pangilinan J."/>
            <person name="Larsson K.H."/>
            <person name="Matsuura K."/>
            <person name="Barry K."/>
            <person name="Labutti K."/>
            <person name="Kuo R."/>
            <person name="Ohm R.A."/>
            <person name="Bhattacharya S.S."/>
            <person name="Shirouzu T."/>
            <person name="Yoshinaga Y."/>
            <person name="Martin F.M."/>
            <person name="Grigoriev I.V."/>
            <person name="Hibbett D.S."/>
        </authorList>
    </citation>
    <scope>NUCLEOTIDE SEQUENCE [LARGE SCALE GENOMIC DNA]</scope>
    <source>
        <strain evidence="1 2">TUFC12733</strain>
    </source>
</reference>
<name>A0A167G8L1_CALVF</name>
<keyword evidence="2" id="KW-1185">Reference proteome</keyword>
<gene>
    <name evidence="1" type="ORF">CALVIDRAFT_531523</name>
</gene>
<accession>A0A167G8L1</accession>
<protein>
    <submittedName>
        <fullName evidence="1">Uncharacterized protein</fullName>
    </submittedName>
</protein>
<evidence type="ECO:0000313" key="1">
    <source>
        <dbReference type="EMBL" id="KZO90297.1"/>
    </source>
</evidence>
<feature type="non-terminal residue" evidence="1">
    <location>
        <position position="1"/>
    </location>
</feature>
<dbReference type="EMBL" id="KV417345">
    <property type="protein sequence ID" value="KZO90297.1"/>
    <property type="molecule type" value="Genomic_DNA"/>
</dbReference>